<protein>
    <submittedName>
        <fullName evidence="3">Tripartite-type tricarboxylate transporter, receptor component TctC</fullName>
    </submittedName>
</protein>
<dbReference type="PIRSF" id="PIRSF017082">
    <property type="entry name" value="YflP"/>
    <property type="match status" value="1"/>
</dbReference>
<comment type="similarity">
    <text evidence="1">Belongs to the UPF0065 (bug) family.</text>
</comment>
<reference evidence="3 4" key="1">
    <citation type="submission" date="2016-10" db="EMBL/GenBank/DDBJ databases">
        <authorList>
            <person name="Varghese N."/>
            <person name="Submissions S."/>
        </authorList>
    </citation>
    <scope>NUCLEOTIDE SEQUENCE [LARGE SCALE GENOMIC DNA]</scope>
    <source>
        <strain evidence="3 4">DSM 18839</strain>
    </source>
</reference>
<dbReference type="InterPro" id="IPR006311">
    <property type="entry name" value="TAT_signal"/>
</dbReference>
<accession>A0A8G2EW87</accession>
<dbReference type="PANTHER" id="PTHR42928:SF5">
    <property type="entry name" value="BLR1237 PROTEIN"/>
    <property type="match status" value="1"/>
</dbReference>
<dbReference type="SUPFAM" id="SSF53850">
    <property type="entry name" value="Periplasmic binding protein-like II"/>
    <property type="match status" value="1"/>
</dbReference>
<evidence type="ECO:0000313" key="3">
    <source>
        <dbReference type="EMBL" id="SDG16658.1"/>
    </source>
</evidence>
<keyword evidence="3" id="KW-0675">Receptor</keyword>
<organism evidence="3 4">
    <name type="scientific">Thalassobaculum litoreum DSM 18839</name>
    <dbReference type="NCBI Taxonomy" id="1123362"/>
    <lineage>
        <taxon>Bacteria</taxon>
        <taxon>Pseudomonadati</taxon>
        <taxon>Pseudomonadota</taxon>
        <taxon>Alphaproteobacteria</taxon>
        <taxon>Rhodospirillales</taxon>
        <taxon>Thalassobaculaceae</taxon>
        <taxon>Thalassobaculum</taxon>
    </lineage>
</organism>
<feature type="signal peptide" evidence="2">
    <location>
        <begin position="1"/>
        <end position="19"/>
    </location>
</feature>
<dbReference type="PROSITE" id="PS51318">
    <property type="entry name" value="TAT"/>
    <property type="match status" value="1"/>
</dbReference>
<keyword evidence="2" id="KW-0732">Signal</keyword>
<dbReference type="Gene3D" id="3.40.190.150">
    <property type="entry name" value="Bordetella uptake gene, domain 1"/>
    <property type="match status" value="1"/>
</dbReference>
<evidence type="ECO:0000313" key="4">
    <source>
        <dbReference type="Proteomes" id="UP000198615"/>
    </source>
</evidence>
<dbReference type="RefSeq" id="WP_028792929.1">
    <property type="nucleotide sequence ID" value="NZ_FNBW01000011.1"/>
</dbReference>
<name>A0A8G2EW87_9PROT</name>
<comment type="caution">
    <text evidence="3">The sequence shown here is derived from an EMBL/GenBank/DDBJ whole genome shotgun (WGS) entry which is preliminary data.</text>
</comment>
<evidence type="ECO:0000256" key="2">
    <source>
        <dbReference type="SAM" id="SignalP"/>
    </source>
</evidence>
<dbReference type="Proteomes" id="UP000198615">
    <property type="component" value="Unassembled WGS sequence"/>
</dbReference>
<dbReference type="AlphaFoldDB" id="A0A8G2EW87"/>
<gene>
    <name evidence="3" type="ORF">SAMN05660686_03586</name>
</gene>
<dbReference type="CDD" id="cd07012">
    <property type="entry name" value="PBP2_Bug_TTT"/>
    <property type="match status" value="1"/>
</dbReference>
<dbReference type="InterPro" id="IPR042100">
    <property type="entry name" value="Bug_dom1"/>
</dbReference>
<keyword evidence="4" id="KW-1185">Reference proteome</keyword>
<feature type="chain" id="PRO_5034053210" evidence="2">
    <location>
        <begin position="20"/>
        <end position="331"/>
    </location>
</feature>
<evidence type="ECO:0000256" key="1">
    <source>
        <dbReference type="ARBA" id="ARBA00006987"/>
    </source>
</evidence>
<proteinExistence type="inferred from homology"/>
<dbReference type="Gene3D" id="3.40.190.10">
    <property type="entry name" value="Periplasmic binding protein-like II"/>
    <property type="match status" value="1"/>
</dbReference>
<dbReference type="PANTHER" id="PTHR42928">
    <property type="entry name" value="TRICARBOXYLATE-BINDING PROTEIN"/>
    <property type="match status" value="1"/>
</dbReference>
<dbReference type="EMBL" id="FNBW01000011">
    <property type="protein sequence ID" value="SDG16658.1"/>
    <property type="molecule type" value="Genomic_DNA"/>
</dbReference>
<dbReference type="InterPro" id="IPR005064">
    <property type="entry name" value="BUG"/>
</dbReference>
<dbReference type="Pfam" id="PF03401">
    <property type="entry name" value="TctC"/>
    <property type="match status" value="1"/>
</dbReference>
<sequence>MKRYLHTATRLLTRRMAMAALAGSAVALAAAPGSTARAAEWPTEPITIVVAYPAGGGTDISIRALTDALGEKLGQPILVQNVGGAGGGVAATKVAKDKPDGYTLLATNSTSITLAPLVQKALYDMDSFEHVAIIGEFQNAFFTGTKQPYDTLDGLIETVKSENRAIKGASQLALDRLVMQYIAKERGVEFIPVPVSGGSGSVQAVMAGDVDVAFSGGSWAPIVKAGDAKALFAASYERLKLAPDLISMKELGFPFGVTSHISLHAPAGTPKEIVDKIAAALEPAVQSEMVQNVGEKRFMDMTYRGGDAAAAVMMKERETYEALVKTVGATN</sequence>